<evidence type="ECO:0000256" key="4">
    <source>
        <dbReference type="SAM" id="MobiDB-lite"/>
    </source>
</evidence>
<dbReference type="Gene3D" id="3.40.50.150">
    <property type="entry name" value="Vaccinia Virus protein VP39"/>
    <property type="match status" value="1"/>
</dbReference>
<dbReference type="SUPFAM" id="SSF53335">
    <property type="entry name" value="S-adenosyl-L-methionine-dependent methyltransferases"/>
    <property type="match status" value="1"/>
</dbReference>
<evidence type="ECO:0000256" key="1">
    <source>
        <dbReference type="ARBA" id="ARBA00022603"/>
    </source>
</evidence>
<gene>
    <name evidence="5" type="ORF">FO013_14150</name>
</gene>
<proteinExistence type="predicted"/>
<dbReference type="CDD" id="cd02440">
    <property type="entry name" value="AdoMet_MTases"/>
    <property type="match status" value="1"/>
</dbReference>
<reference evidence="5 6" key="1">
    <citation type="submission" date="2019-07" db="EMBL/GenBank/DDBJ databases">
        <title>Draft genome sequence of Brevibacterium aurantiacum XU54 isolated from Xinjiang China.</title>
        <authorList>
            <person name="Xu X."/>
        </authorList>
    </citation>
    <scope>NUCLEOTIDE SEQUENCE [LARGE SCALE GENOMIC DNA]</scope>
    <source>
        <strain evidence="5 6">XU54</strain>
    </source>
</reference>
<dbReference type="PANTHER" id="PTHR43167:SF1">
    <property type="entry name" value="PUTATIVE (AFU_ORTHOLOGUE AFUA_6G01830)-RELATED"/>
    <property type="match status" value="1"/>
</dbReference>
<sequence>MSRAPFHSEMISDPKVWEILVELSVHDVRAFAERRSRAEQSPSGTRESRGSRRRLGDPFEAAEVGFSISPQLGDQLYLLARHSGARTVAEFATSRGFSTLFLAAAVRDNGGGTVHTAELVPEKSQAAQEHIRRAGLEDYVDFRVGDARDVHRELPDGVDLALIDGWDPDVSLQVLKVIEPKLRSGAVVVNDNQEEDYLAYVRNPSNGYRSMSLLSGSEQKKRCEISLRI</sequence>
<organism evidence="5 6">
    <name type="scientific">Brevibacterium aurantiacum</name>
    <dbReference type="NCBI Taxonomy" id="273384"/>
    <lineage>
        <taxon>Bacteria</taxon>
        <taxon>Bacillati</taxon>
        <taxon>Actinomycetota</taxon>
        <taxon>Actinomycetes</taxon>
        <taxon>Micrococcales</taxon>
        <taxon>Brevibacteriaceae</taxon>
        <taxon>Brevibacterium</taxon>
    </lineage>
</organism>
<dbReference type="GO" id="GO:0008171">
    <property type="term" value="F:O-methyltransferase activity"/>
    <property type="evidence" value="ECO:0007669"/>
    <property type="project" value="InterPro"/>
</dbReference>
<dbReference type="EMBL" id="VLTK01000008">
    <property type="protein sequence ID" value="TSI14513.1"/>
    <property type="molecule type" value="Genomic_DNA"/>
</dbReference>
<keyword evidence="3" id="KW-0949">S-adenosyl-L-methionine</keyword>
<dbReference type="OrthoDB" id="9799672at2"/>
<keyword evidence="1" id="KW-0489">Methyltransferase</keyword>
<accession>A0A556CAQ6</accession>
<protein>
    <recommendedName>
        <fullName evidence="7">Methyltransferase</fullName>
    </recommendedName>
</protein>
<dbReference type="PANTHER" id="PTHR43167">
    <property type="entry name" value="PUTATIVE (AFU_ORTHOLOGUE AFUA_6G01830)-RELATED"/>
    <property type="match status" value="1"/>
</dbReference>
<dbReference type="Proteomes" id="UP000316406">
    <property type="component" value="Unassembled WGS sequence"/>
</dbReference>
<evidence type="ECO:0000313" key="5">
    <source>
        <dbReference type="EMBL" id="TSI14513.1"/>
    </source>
</evidence>
<dbReference type="Pfam" id="PF13578">
    <property type="entry name" value="Methyltransf_24"/>
    <property type="match status" value="1"/>
</dbReference>
<evidence type="ECO:0000256" key="3">
    <source>
        <dbReference type="ARBA" id="ARBA00022691"/>
    </source>
</evidence>
<dbReference type="AlphaFoldDB" id="A0A556CAQ6"/>
<dbReference type="RefSeq" id="WP_143923222.1">
    <property type="nucleotide sequence ID" value="NZ_VLTK01000008.1"/>
</dbReference>
<dbReference type="PROSITE" id="PS51682">
    <property type="entry name" value="SAM_OMT_I"/>
    <property type="match status" value="1"/>
</dbReference>
<keyword evidence="2" id="KW-0808">Transferase</keyword>
<dbReference type="GO" id="GO:0032259">
    <property type="term" value="P:methylation"/>
    <property type="evidence" value="ECO:0007669"/>
    <property type="project" value="UniProtKB-KW"/>
</dbReference>
<dbReference type="InterPro" id="IPR029063">
    <property type="entry name" value="SAM-dependent_MTases_sf"/>
</dbReference>
<keyword evidence="6" id="KW-1185">Reference proteome</keyword>
<evidence type="ECO:0000256" key="2">
    <source>
        <dbReference type="ARBA" id="ARBA00022679"/>
    </source>
</evidence>
<evidence type="ECO:0000313" key="6">
    <source>
        <dbReference type="Proteomes" id="UP000316406"/>
    </source>
</evidence>
<comment type="caution">
    <text evidence="5">The sequence shown here is derived from an EMBL/GenBank/DDBJ whole genome shotgun (WGS) entry which is preliminary data.</text>
</comment>
<feature type="region of interest" description="Disordered" evidence="4">
    <location>
        <begin position="34"/>
        <end position="54"/>
    </location>
</feature>
<name>A0A556CAQ6_BREAU</name>
<dbReference type="InterPro" id="IPR002935">
    <property type="entry name" value="SAM_O-MeTrfase"/>
</dbReference>
<evidence type="ECO:0008006" key="7">
    <source>
        <dbReference type="Google" id="ProtNLM"/>
    </source>
</evidence>